<dbReference type="AlphaFoldDB" id="A0A1A0V8N4"/>
<organism evidence="1 2">
    <name type="scientific">Mycolicibacterium peregrinum</name>
    <name type="common">Mycobacterium peregrinum</name>
    <dbReference type="NCBI Taxonomy" id="43304"/>
    <lineage>
        <taxon>Bacteria</taxon>
        <taxon>Bacillati</taxon>
        <taxon>Actinomycetota</taxon>
        <taxon>Actinomycetes</taxon>
        <taxon>Mycobacteriales</taxon>
        <taxon>Mycobacteriaceae</taxon>
        <taxon>Mycolicibacterium</taxon>
    </lineage>
</organism>
<name>A0A1A0V8N4_MYCPR</name>
<evidence type="ECO:0000313" key="1">
    <source>
        <dbReference type="EMBL" id="OBB79607.1"/>
    </source>
</evidence>
<dbReference type="EMBL" id="LZSY01000201">
    <property type="protein sequence ID" value="OBB79607.1"/>
    <property type="molecule type" value="Genomic_DNA"/>
</dbReference>
<protein>
    <submittedName>
        <fullName evidence="1">Uncharacterized protein</fullName>
    </submittedName>
</protein>
<gene>
    <name evidence="1" type="ORF">A5779_12520</name>
</gene>
<comment type="caution">
    <text evidence="1">The sequence shown here is derived from an EMBL/GenBank/DDBJ whole genome shotgun (WGS) entry which is preliminary data.</text>
</comment>
<sequence>MIDWTLTEYGISTEDAQRIHQRVVGLLDDESSRFENLKQVVGVAKQDSTSLSFCSVLWPGFEFTAHTGPAGTIEAAQYCRAGGYPLPADSPGEQPTWSMDTAEFIEHFGPATLTHRSSLTDDVLPAHEVYDFEWNGRRYGAGFSWGLFLLASQYWE</sequence>
<accession>A0A1A0V8N4</accession>
<reference evidence="2" key="1">
    <citation type="submission" date="2016-06" db="EMBL/GenBank/DDBJ databases">
        <authorList>
            <person name="Sutton G."/>
            <person name="Brinkac L."/>
            <person name="Sanka R."/>
            <person name="Adams M."/>
            <person name="Lau E."/>
            <person name="Mehaffy C."/>
            <person name="Tameris M."/>
            <person name="Hatherill M."/>
            <person name="Hanekom W."/>
            <person name="Mahomed H."/>
            <person name="Mcshane H."/>
        </authorList>
    </citation>
    <scope>NUCLEOTIDE SEQUENCE [LARGE SCALE GENOMIC DNA]</scope>
    <source>
        <strain evidence="2">852002-10433_SCH5171157</strain>
    </source>
</reference>
<proteinExistence type="predicted"/>
<evidence type="ECO:0000313" key="2">
    <source>
        <dbReference type="Proteomes" id="UP000094008"/>
    </source>
</evidence>
<dbReference type="Proteomes" id="UP000094008">
    <property type="component" value="Unassembled WGS sequence"/>
</dbReference>